<dbReference type="RefSeq" id="WP_013767857.1">
    <property type="nucleotide sequence ID" value="NC_015510.1"/>
</dbReference>
<keyword evidence="2" id="KW-0812">Transmembrane</keyword>
<dbReference type="OrthoDB" id="1523584at2"/>
<dbReference type="Proteomes" id="UP000008461">
    <property type="component" value="Chromosome"/>
</dbReference>
<feature type="compositionally biased region" description="Basic and acidic residues" evidence="1">
    <location>
        <begin position="84"/>
        <end position="97"/>
    </location>
</feature>
<keyword evidence="4" id="KW-1185">Reference proteome</keyword>
<name>F4KSC4_HALH1</name>
<reference key="2">
    <citation type="submission" date="2011-04" db="EMBL/GenBank/DDBJ databases">
        <title>Complete sequence of chromosome of Haliscomenobacter hydrossis DSM 1100.</title>
        <authorList>
            <consortium name="US DOE Joint Genome Institute (JGI-PGF)"/>
            <person name="Lucas S."/>
            <person name="Han J."/>
            <person name="Lapidus A."/>
            <person name="Bruce D."/>
            <person name="Goodwin L."/>
            <person name="Pitluck S."/>
            <person name="Peters L."/>
            <person name="Kyrpides N."/>
            <person name="Mavromatis K."/>
            <person name="Ivanova N."/>
            <person name="Ovchinnikova G."/>
            <person name="Pagani I."/>
            <person name="Daligault H."/>
            <person name="Detter J.C."/>
            <person name="Han C."/>
            <person name="Land M."/>
            <person name="Hauser L."/>
            <person name="Markowitz V."/>
            <person name="Cheng J.-F."/>
            <person name="Hugenholtz P."/>
            <person name="Woyke T."/>
            <person name="Wu D."/>
            <person name="Verbarg S."/>
            <person name="Frueling A."/>
            <person name="Brambilla E."/>
            <person name="Klenk H.-P."/>
            <person name="Eisen J.A."/>
        </authorList>
    </citation>
    <scope>NUCLEOTIDE SEQUENCE</scope>
    <source>
        <strain>DSM 1100</strain>
    </source>
</reference>
<protein>
    <submittedName>
        <fullName evidence="3">Uncharacterized protein</fullName>
    </submittedName>
</protein>
<feature type="compositionally biased region" description="Basic and acidic residues" evidence="1">
    <location>
        <begin position="113"/>
        <end position="125"/>
    </location>
</feature>
<evidence type="ECO:0000256" key="1">
    <source>
        <dbReference type="SAM" id="MobiDB-lite"/>
    </source>
</evidence>
<organism evidence="3 4">
    <name type="scientific">Haliscomenobacter hydrossis (strain ATCC 27775 / DSM 1100 / LMG 10767 / O)</name>
    <dbReference type="NCBI Taxonomy" id="760192"/>
    <lineage>
        <taxon>Bacteria</taxon>
        <taxon>Pseudomonadati</taxon>
        <taxon>Bacteroidota</taxon>
        <taxon>Saprospiria</taxon>
        <taxon>Saprospirales</taxon>
        <taxon>Haliscomenobacteraceae</taxon>
        <taxon>Haliscomenobacter</taxon>
    </lineage>
</organism>
<evidence type="ECO:0000313" key="3">
    <source>
        <dbReference type="EMBL" id="AEE53327.1"/>
    </source>
</evidence>
<dbReference type="KEGG" id="hhy:Halhy_5502"/>
<sequence length="446" mass="50041">MKDFVDDLYKRASEEPDIPFNEQAWERMEDKLAHAERKRRRGLFWLFFAVFMALGVGLIWGIQATSTPPKPERQKFNGPIANESTKKVPENKAELKPKVLQPPSAQQESMDLAEEKNHAASRDEAAVSSTTRKNHSASKNPRLFTSRKQGPQQVGKHNLNKTTVPIAPKDLQSANTNEDLAVLPTTTDKNLLVDSTATSKGQEAFDAFSTVAQAWPDLPLRSDSLKSEALLAFAVTPFQENIPPLRAKNNTWGLGFSAGPDLAAVNANGQTANGLNAGIAIDYRLGKRLVFQASGQYLLKNYVADEREYVAPKGFWTNKAYPYSTEGTCDMLQWSFDARYNWLVRPKWNSFVLIGSSSWTILKEEYEFYYKSYTHGQVNEWHSTKDKNYWLSLAQLGIGIEKNLRPGLSLQINWFGQIPFQGVGNGKVEIYSSGIGFMLHKQLGKP</sequence>
<feature type="transmembrane region" description="Helical" evidence="2">
    <location>
        <begin position="43"/>
        <end position="62"/>
    </location>
</feature>
<keyword evidence="2" id="KW-1133">Transmembrane helix</keyword>
<dbReference type="EMBL" id="CP002691">
    <property type="protein sequence ID" value="AEE53327.1"/>
    <property type="molecule type" value="Genomic_DNA"/>
</dbReference>
<gene>
    <name evidence="3" type="ordered locus">Halhy_5502</name>
</gene>
<dbReference type="AlphaFoldDB" id="F4KSC4"/>
<evidence type="ECO:0000313" key="4">
    <source>
        <dbReference type="Proteomes" id="UP000008461"/>
    </source>
</evidence>
<accession>F4KSC4</accession>
<reference evidence="3 4" key="1">
    <citation type="journal article" date="2011" name="Stand. Genomic Sci.">
        <title>Complete genome sequence of Haliscomenobacter hydrossis type strain (O).</title>
        <authorList>
            <consortium name="US DOE Joint Genome Institute (JGI-PGF)"/>
            <person name="Daligault H."/>
            <person name="Lapidus A."/>
            <person name="Zeytun A."/>
            <person name="Nolan M."/>
            <person name="Lucas S."/>
            <person name="Del Rio T.G."/>
            <person name="Tice H."/>
            <person name="Cheng J.F."/>
            <person name="Tapia R."/>
            <person name="Han C."/>
            <person name="Goodwin L."/>
            <person name="Pitluck S."/>
            <person name="Liolios K."/>
            <person name="Pagani I."/>
            <person name="Ivanova N."/>
            <person name="Huntemann M."/>
            <person name="Mavromatis K."/>
            <person name="Mikhailova N."/>
            <person name="Pati A."/>
            <person name="Chen A."/>
            <person name="Palaniappan K."/>
            <person name="Land M."/>
            <person name="Hauser L."/>
            <person name="Brambilla E.M."/>
            <person name="Rohde M."/>
            <person name="Verbarg S."/>
            <person name="Goker M."/>
            <person name="Bristow J."/>
            <person name="Eisen J.A."/>
            <person name="Markowitz V."/>
            <person name="Hugenholtz P."/>
            <person name="Kyrpides N.C."/>
            <person name="Klenk H.P."/>
            <person name="Woyke T."/>
        </authorList>
    </citation>
    <scope>NUCLEOTIDE SEQUENCE [LARGE SCALE GENOMIC DNA]</scope>
    <source>
        <strain evidence="4">ATCC 27775 / DSM 1100 / LMG 10767 / O</strain>
    </source>
</reference>
<dbReference type="HOGENOM" id="CLU_036812_0_0_10"/>
<dbReference type="eggNOG" id="COG3266">
    <property type="taxonomic scope" value="Bacteria"/>
</dbReference>
<dbReference type="STRING" id="760192.Halhy_5502"/>
<proteinExistence type="predicted"/>
<keyword evidence="2" id="KW-0472">Membrane</keyword>
<feature type="region of interest" description="Disordered" evidence="1">
    <location>
        <begin position="65"/>
        <end position="166"/>
    </location>
</feature>
<evidence type="ECO:0000256" key="2">
    <source>
        <dbReference type="SAM" id="Phobius"/>
    </source>
</evidence>